<feature type="compositionally biased region" description="Polar residues" evidence="1">
    <location>
        <begin position="19"/>
        <end position="28"/>
    </location>
</feature>
<accession>A0A9D3RRT5</accession>
<comment type="caution">
    <text evidence="2">The sequence shown here is derived from an EMBL/GenBank/DDBJ whole genome shotgun (WGS) entry which is preliminary data.</text>
</comment>
<feature type="region of interest" description="Disordered" evidence="1">
    <location>
        <begin position="1"/>
        <end position="34"/>
    </location>
</feature>
<dbReference type="EMBL" id="JAFIRN010000011">
    <property type="protein sequence ID" value="KAG5839816.1"/>
    <property type="molecule type" value="Genomic_DNA"/>
</dbReference>
<dbReference type="Proteomes" id="UP001044222">
    <property type="component" value="Chromosome 11"/>
</dbReference>
<proteinExistence type="predicted"/>
<evidence type="ECO:0000313" key="2">
    <source>
        <dbReference type="EMBL" id="KAG5839816.1"/>
    </source>
</evidence>
<reference evidence="2" key="1">
    <citation type="submission" date="2021-01" db="EMBL/GenBank/DDBJ databases">
        <title>A chromosome-scale assembly of European eel, Anguilla anguilla.</title>
        <authorList>
            <person name="Henkel C."/>
            <person name="Jong-Raadsen S.A."/>
            <person name="Dufour S."/>
            <person name="Weltzien F.-A."/>
            <person name="Palstra A.P."/>
            <person name="Pelster B."/>
            <person name="Spaink H.P."/>
            <person name="Van Den Thillart G.E."/>
            <person name="Jansen H."/>
            <person name="Zahm M."/>
            <person name="Klopp C."/>
            <person name="Cedric C."/>
            <person name="Louis A."/>
            <person name="Berthelot C."/>
            <person name="Parey E."/>
            <person name="Roest Crollius H."/>
            <person name="Montfort J."/>
            <person name="Robinson-Rechavi M."/>
            <person name="Bucao C."/>
            <person name="Bouchez O."/>
            <person name="Gislard M."/>
            <person name="Lluch J."/>
            <person name="Milhes M."/>
            <person name="Lampietro C."/>
            <person name="Lopez Roques C."/>
            <person name="Donnadieu C."/>
            <person name="Braasch I."/>
            <person name="Desvignes T."/>
            <person name="Postlethwait J."/>
            <person name="Bobe J."/>
            <person name="Guiguen Y."/>
            <person name="Dirks R."/>
        </authorList>
    </citation>
    <scope>NUCLEOTIDE SEQUENCE</scope>
    <source>
        <strain evidence="2">Tag_6206</strain>
        <tissue evidence="2">Liver</tissue>
    </source>
</reference>
<feature type="compositionally biased region" description="Basic and acidic residues" evidence="1">
    <location>
        <begin position="8"/>
        <end position="18"/>
    </location>
</feature>
<evidence type="ECO:0000313" key="3">
    <source>
        <dbReference type="Proteomes" id="UP001044222"/>
    </source>
</evidence>
<evidence type="ECO:0000256" key="1">
    <source>
        <dbReference type="SAM" id="MobiDB-lite"/>
    </source>
</evidence>
<gene>
    <name evidence="2" type="ORF">ANANG_G00209000</name>
</gene>
<protein>
    <submittedName>
        <fullName evidence="2">Uncharacterized protein</fullName>
    </submittedName>
</protein>
<organism evidence="2 3">
    <name type="scientific">Anguilla anguilla</name>
    <name type="common">European freshwater eel</name>
    <name type="synonym">Muraena anguilla</name>
    <dbReference type="NCBI Taxonomy" id="7936"/>
    <lineage>
        <taxon>Eukaryota</taxon>
        <taxon>Metazoa</taxon>
        <taxon>Chordata</taxon>
        <taxon>Craniata</taxon>
        <taxon>Vertebrata</taxon>
        <taxon>Euteleostomi</taxon>
        <taxon>Actinopterygii</taxon>
        <taxon>Neopterygii</taxon>
        <taxon>Teleostei</taxon>
        <taxon>Anguilliformes</taxon>
        <taxon>Anguillidae</taxon>
        <taxon>Anguilla</taxon>
    </lineage>
</organism>
<dbReference type="AlphaFoldDB" id="A0A9D3RRT5"/>
<sequence length="96" mass="10691">MVRIANHRTADRQKRAVNTEETAVWSSTGGTGPVMSYLRDNHNTTTHGTDTQAVLQRSYRENPAPDDNNVMRGWVGGGSEACHCSREECEVNYSSY</sequence>
<name>A0A9D3RRT5_ANGAN</name>
<keyword evidence="3" id="KW-1185">Reference proteome</keyword>